<dbReference type="AlphaFoldDB" id="A0AAV5APN1"/>
<sequence>MKFGLNPVSSFEHAERIEHAEKASSSPKAFEDKSDLRLRELGYVPQFERNMSFADCSQVLASKPKVN</sequence>
<evidence type="ECO:0000313" key="2">
    <source>
        <dbReference type="Proteomes" id="UP001050691"/>
    </source>
</evidence>
<keyword evidence="2" id="KW-1185">Reference proteome</keyword>
<proteinExistence type="predicted"/>
<dbReference type="Proteomes" id="UP001050691">
    <property type="component" value="Unassembled WGS sequence"/>
</dbReference>
<comment type="caution">
    <text evidence="1">The sequence shown here is derived from an EMBL/GenBank/DDBJ whole genome shotgun (WGS) entry which is preliminary data.</text>
</comment>
<organism evidence="1 2">
    <name type="scientific">Clathrus columnatus</name>
    <dbReference type="NCBI Taxonomy" id="1419009"/>
    <lineage>
        <taxon>Eukaryota</taxon>
        <taxon>Fungi</taxon>
        <taxon>Dikarya</taxon>
        <taxon>Basidiomycota</taxon>
        <taxon>Agaricomycotina</taxon>
        <taxon>Agaricomycetes</taxon>
        <taxon>Phallomycetidae</taxon>
        <taxon>Phallales</taxon>
        <taxon>Clathraceae</taxon>
        <taxon>Clathrus</taxon>
    </lineage>
</organism>
<gene>
    <name evidence="1" type="ORF">Clacol_009746</name>
</gene>
<accession>A0AAV5APN1</accession>
<name>A0AAV5APN1_9AGAM</name>
<protein>
    <submittedName>
        <fullName evidence="1">Uncharacterized protein</fullName>
    </submittedName>
</protein>
<dbReference type="EMBL" id="BPWL01000011">
    <property type="protein sequence ID" value="GJJ15468.1"/>
    <property type="molecule type" value="Genomic_DNA"/>
</dbReference>
<evidence type="ECO:0000313" key="1">
    <source>
        <dbReference type="EMBL" id="GJJ15468.1"/>
    </source>
</evidence>
<reference evidence="1" key="1">
    <citation type="submission" date="2021-10" db="EMBL/GenBank/DDBJ databases">
        <title>De novo Genome Assembly of Clathrus columnatus (Basidiomycota, Fungi) Using Illumina and Nanopore Sequence Data.</title>
        <authorList>
            <person name="Ogiso-Tanaka E."/>
            <person name="Itagaki H."/>
            <person name="Hosoya T."/>
            <person name="Hosaka K."/>
        </authorList>
    </citation>
    <scope>NUCLEOTIDE SEQUENCE</scope>
    <source>
        <strain evidence="1">MO-923</strain>
    </source>
</reference>